<reference evidence="1 2" key="1">
    <citation type="submission" date="2019-02" db="EMBL/GenBank/DDBJ databases">
        <title>Deep-cultivation of Planctomycetes and their phenomic and genomic characterization uncovers novel biology.</title>
        <authorList>
            <person name="Wiegand S."/>
            <person name="Jogler M."/>
            <person name="Boedeker C."/>
            <person name="Pinto D."/>
            <person name="Vollmers J."/>
            <person name="Rivas-Marin E."/>
            <person name="Kohn T."/>
            <person name="Peeters S.H."/>
            <person name="Heuer A."/>
            <person name="Rast P."/>
            <person name="Oberbeckmann S."/>
            <person name="Bunk B."/>
            <person name="Jeske O."/>
            <person name="Meyerdierks A."/>
            <person name="Storesund J.E."/>
            <person name="Kallscheuer N."/>
            <person name="Luecker S."/>
            <person name="Lage O.M."/>
            <person name="Pohl T."/>
            <person name="Merkel B.J."/>
            <person name="Hornburger P."/>
            <person name="Mueller R.-W."/>
            <person name="Bruemmer F."/>
            <person name="Labrenz M."/>
            <person name="Spormann A.M."/>
            <person name="Op den Camp H."/>
            <person name="Overmann J."/>
            <person name="Amann R."/>
            <person name="Jetten M.S.M."/>
            <person name="Mascher T."/>
            <person name="Medema M.H."/>
            <person name="Devos D.P."/>
            <person name="Kaster A.-K."/>
            <person name="Ovreas L."/>
            <person name="Rohde M."/>
            <person name="Galperin M.Y."/>
            <person name="Jogler C."/>
        </authorList>
    </citation>
    <scope>NUCLEOTIDE SEQUENCE [LARGE SCALE GENOMIC DNA]</scope>
    <source>
        <strain evidence="1 2">I41</strain>
    </source>
</reference>
<evidence type="ECO:0008006" key="3">
    <source>
        <dbReference type="Google" id="ProtNLM"/>
    </source>
</evidence>
<protein>
    <recommendedName>
        <fullName evidence="3">Lipopolysaccharide-assembly</fullName>
    </recommendedName>
</protein>
<dbReference type="GO" id="GO:0019867">
    <property type="term" value="C:outer membrane"/>
    <property type="evidence" value="ECO:0007669"/>
    <property type="project" value="InterPro"/>
</dbReference>
<dbReference type="GO" id="GO:0043165">
    <property type="term" value="P:Gram-negative-bacterium-type cell outer membrane assembly"/>
    <property type="evidence" value="ECO:0007669"/>
    <property type="project" value="InterPro"/>
</dbReference>
<evidence type="ECO:0000313" key="1">
    <source>
        <dbReference type="EMBL" id="QDT72143.1"/>
    </source>
</evidence>
<proteinExistence type="predicted"/>
<organism evidence="1 2">
    <name type="scientific">Lacipirellula limnantheis</name>
    <dbReference type="NCBI Taxonomy" id="2528024"/>
    <lineage>
        <taxon>Bacteria</taxon>
        <taxon>Pseudomonadati</taxon>
        <taxon>Planctomycetota</taxon>
        <taxon>Planctomycetia</taxon>
        <taxon>Pirellulales</taxon>
        <taxon>Lacipirellulaceae</taxon>
        <taxon>Lacipirellula</taxon>
    </lineage>
</organism>
<gene>
    <name evidence="1" type="ORF">I41_13100</name>
</gene>
<name>A0A517TUT6_9BACT</name>
<sequence>MIRPSAASAVWLLALVCLVAPGCAAYRVGSETLYAPDVATVYVPMIESDSFRRDLGERLTEAVIKEIELKTPYKVVGTPDADSILSARLMGERKLLEFENQNDDPRALEYNLTAQVTWLNRRRQPLAPVNAIPLAADFIPMTQTGTMLPEPGQSDASAQQQAIQRLAEQIVATMEEPW</sequence>
<dbReference type="AlphaFoldDB" id="A0A517TUT6"/>
<evidence type="ECO:0000313" key="2">
    <source>
        <dbReference type="Proteomes" id="UP000317909"/>
    </source>
</evidence>
<dbReference type="Pfam" id="PF04390">
    <property type="entry name" value="LptE"/>
    <property type="match status" value="1"/>
</dbReference>
<dbReference type="Proteomes" id="UP000317909">
    <property type="component" value="Chromosome"/>
</dbReference>
<keyword evidence="2" id="KW-1185">Reference proteome</keyword>
<dbReference type="InterPro" id="IPR007485">
    <property type="entry name" value="LPS_assembly_LptE"/>
</dbReference>
<dbReference type="RefSeq" id="WP_168206731.1">
    <property type="nucleotide sequence ID" value="NZ_CP036339.1"/>
</dbReference>
<dbReference type="EMBL" id="CP036339">
    <property type="protein sequence ID" value="QDT72143.1"/>
    <property type="molecule type" value="Genomic_DNA"/>
</dbReference>
<accession>A0A517TUT6</accession>
<dbReference type="KEGG" id="llh:I41_13100"/>